<dbReference type="Proteomes" id="UP001159363">
    <property type="component" value="Chromosome 3"/>
</dbReference>
<sequence>MLEYLSPKIFYAFNAEHTIGNIGSSELVSLNECVVKTKMVFVNSQKRKYNYLQHLQESNANPKLSPPQLEECEITVLKCQSKFAVEHCYQTVDLLKILEGSSYLFAHKLDSELSYLKTGFKVVSDRVFEPETSCLLANPFCLKISTAAKLAATGQRCFLKLSSLMGADPAKLLLENLERLYDPRNIIPKGPEVHALDVEALVKTLSFLATLSLHQMLEGYTTRQT</sequence>
<reference evidence="1 2" key="1">
    <citation type="submission" date="2023-02" db="EMBL/GenBank/DDBJ databases">
        <title>LHISI_Scaffold_Assembly.</title>
        <authorList>
            <person name="Stuart O.P."/>
            <person name="Cleave R."/>
            <person name="Magrath M.J.L."/>
            <person name="Mikheyev A.S."/>
        </authorList>
    </citation>
    <scope>NUCLEOTIDE SEQUENCE [LARGE SCALE GENOMIC DNA]</scope>
    <source>
        <strain evidence="1">Daus_M_001</strain>
        <tissue evidence="1">Leg muscle</tissue>
    </source>
</reference>
<keyword evidence="2" id="KW-1185">Reference proteome</keyword>
<name>A0ABQ9I2Q3_9NEOP</name>
<dbReference type="EMBL" id="JARBHB010000003">
    <property type="protein sequence ID" value="KAJ8890545.1"/>
    <property type="molecule type" value="Genomic_DNA"/>
</dbReference>
<accession>A0ABQ9I2Q3</accession>
<evidence type="ECO:0000313" key="2">
    <source>
        <dbReference type="Proteomes" id="UP001159363"/>
    </source>
</evidence>
<organism evidence="1 2">
    <name type="scientific">Dryococelus australis</name>
    <dbReference type="NCBI Taxonomy" id="614101"/>
    <lineage>
        <taxon>Eukaryota</taxon>
        <taxon>Metazoa</taxon>
        <taxon>Ecdysozoa</taxon>
        <taxon>Arthropoda</taxon>
        <taxon>Hexapoda</taxon>
        <taxon>Insecta</taxon>
        <taxon>Pterygota</taxon>
        <taxon>Neoptera</taxon>
        <taxon>Polyneoptera</taxon>
        <taxon>Phasmatodea</taxon>
        <taxon>Verophasmatodea</taxon>
        <taxon>Anareolatae</taxon>
        <taxon>Phasmatidae</taxon>
        <taxon>Eurycanthinae</taxon>
        <taxon>Dryococelus</taxon>
    </lineage>
</organism>
<evidence type="ECO:0000313" key="1">
    <source>
        <dbReference type="EMBL" id="KAJ8890545.1"/>
    </source>
</evidence>
<comment type="caution">
    <text evidence="1">The sequence shown here is derived from an EMBL/GenBank/DDBJ whole genome shotgun (WGS) entry which is preliminary data.</text>
</comment>
<protein>
    <submittedName>
        <fullName evidence="1">Uncharacterized protein</fullName>
    </submittedName>
</protein>
<gene>
    <name evidence="1" type="ORF">PR048_010054</name>
</gene>
<proteinExistence type="predicted"/>